<organism evidence="1">
    <name type="scientific">Zeugodacus cucurbitae</name>
    <name type="common">Melon fruit fly</name>
    <name type="synonym">Bactrocera cucurbitae</name>
    <dbReference type="NCBI Taxonomy" id="28588"/>
    <lineage>
        <taxon>Eukaryota</taxon>
        <taxon>Metazoa</taxon>
        <taxon>Ecdysozoa</taxon>
        <taxon>Arthropoda</taxon>
        <taxon>Hexapoda</taxon>
        <taxon>Insecta</taxon>
        <taxon>Pterygota</taxon>
        <taxon>Neoptera</taxon>
        <taxon>Endopterygota</taxon>
        <taxon>Diptera</taxon>
        <taxon>Brachycera</taxon>
        <taxon>Muscomorpha</taxon>
        <taxon>Tephritoidea</taxon>
        <taxon>Tephritidae</taxon>
        <taxon>Zeugodacus</taxon>
        <taxon>Zeugodacus</taxon>
    </lineage>
</organism>
<reference evidence="1" key="2">
    <citation type="journal article" date="2015" name="Gigascience">
        <title>Reconstructing a comprehensive transcriptome assembly of a white-pupal translocated strain of the pest fruit fly Bactrocera cucurbitae.</title>
        <authorList>
            <person name="Sim S.B."/>
            <person name="Calla B."/>
            <person name="Hall B."/>
            <person name="DeRego T."/>
            <person name="Geib S.M."/>
        </authorList>
    </citation>
    <scope>NUCLEOTIDE SEQUENCE</scope>
</reference>
<name>A0A0A1WGI0_ZEUCU</name>
<accession>A0A0A1WGI0</accession>
<dbReference type="AlphaFoldDB" id="A0A0A1WGI0"/>
<dbReference type="OrthoDB" id="6365503at2759"/>
<protein>
    <submittedName>
        <fullName evidence="1">Uncharacterized protein</fullName>
    </submittedName>
</protein>
<evidence type="ECO:0000313" key="1">
    <source>
        <dbReference type="EMBL" id="JAC97770.1"/>
    </source>
</evidence>
<reference evidence="1" key="1">
    <citation type="submission" date="2014-11" db="EMBL/GenBank/DDBJ databases">
        <authorList>
            <person name="Geib S."/>
        </authorList>
    </citation>
    <scope>NUCLEOTIDE SEQUENCE</scope>
</reference>
<gene>
    <name evidence="1" type="ORF">g.28562</name>
</gene>
<proteinExistence type="predicted"/>
<sequence length="130" mass="15523">MSGLIDKRKRSREDDICDSTPLSKRINQLHLTNLDEPQQAIQQLHFNDPTKQVDLSQLYNNNNHINNSALNMHLHNKQPHTVDEQQQQQQQMHLQHPYAPELNEAENPFYYIKNKLLYELHYERLKRCVV</sequence>
<dbReference type="EMBL" id="GBXI01016521">
    <property type="protein sequence ID" value="JAC97770.1"/>
    <property type="molecule type" value="Transcribed_RNA"/>
</dbReference>